<dbReference type="PANTHER" id="PTHR34236:SF1">
    <property type="entry name" value="DIMETHYL SULFOXIDE REDUCTASE TRANSCRIPTIONAL ACTIVATOR"/>
    <property type="match status" value="1"/>
</dbReference>
<dbReference type="PANTHER" id="PTHR34236">
    <property type="entry name" value="DIMETHYL SULFOXIDE REDUCTASE TRANSCRIPTIONAL ACTIVATOR"/>
    <property type="match status" value="1"/>
</dbReference>
<keyword evidence="1" id="KW-0805">Transcription regulation</keyword>
<dbReference type="EMBL" id="CP028858">
    <property type="protein sequence ID" value="AWB28324.1"/>
    <property type="molecule type" value="Genomic_DNA"/>
</dbReference>
<evidence type="ECO:0000256" key="1">
    <source>
        <dbReference type="ARBA" id="ARBA00023015"/>
    </source>
</evidence>
<organism evidence="4 5">
    <name type="scientific">Halococcoides cellulosivorans</name>
    <dbReference type="NCBI Taxonomy" id="1679096"/>
    <lineage>
        <taxon>Archaea</taxon>
        <taxon>Methanobacteriati</taxon>
        <taxon>Methanobacteriota</taxon>
        <taxon>Stenosarchaea group</taxon>
        <taxon>Halobacteria</taxon>
        <taxon>Halobacteriales</taxon>
        <taxon>Haloarculaceae</taxon>
        <taxon>Halococcoides</taxon>
    </lineage>
</organism>
<evidence type="ECO:0000259" key="3">
    <source>
        <dbReference type="Pfam" id="PF04967"/>
    </source>
</evidence>
<accession>A0A2R4X3F6</accession>
<dbReference type="GeneID" id="36513182"/>
<keyword evidence="2" id="KW-0804">Transcription</keyword>
<dbReference type="RefSeq" id="WP_108383772.1">
    <property type="nucleotide sequence ID" value="NZ_CP028858.1"/>
</dbReference>
<proteinExistence type="predicted"/>
<dbReference type="InterPro" id="IPR007050">
    <property type="entry name" value="HTH_bacterioopsin"/>
</dbReference>
<evidence type="ECO:0000256" key="2">
    <source>
        <dbReference type="ARBA" id="ARBA00023163"/>
    </source>
</evidence>
<evidence type="ECO:0000313" key="5">
    <source>
        <dbReference type="Proteomes" id="UP000244727"/>
    </source>
</evidence>
<sequence>MIAEFDIDTTVMDAAFDRSPQMEASLLQQTASASNGLDVVMDVVDEEFSSFESGLDADDTVTDWVRLSGADDWRRYRVTLTEQGRRLMTHPRWADESAVFLDGTRTRDCWRFRIQFPDENSFQRYVEYCDEHPVTFRPTRLSRTDPATASERFGLTPGQRQLLSDAQERGFFEVPRECTLEELAVDAPVSHQALSERLRRGMGSLVESTLR</sequence>
<dbReference type="Pfam" id="PF04967">
    <property type="entry name" value="HTH_10"/>
    <property type="match status" value="1"/>
</dbReference>
<gene>
    <name evidence="4" type="ORF">HARCEL1_11705</name>
</gene>
<feature type="domain" description="HTH bat-type" evidence="3">
    <location>
        <begin position="155"/>
        <end position="206"/>
    </location>
</feature>
<reference evidence="4 5" key="1">
    <citation type="submission" date="2018-04" db="EMBL/GenBank/DDBJ databases">
        <title>Halococcoides cellulosivorans gen. nov., sp. nov., an extremely halophilic cellulose-utilizing haloarchaeon from hypersaline lakes.</title>
        <authorList>
            <person name="Sorokin D.Y."/>
            <person name="Toshchakov S.V."/>
            <person name="Samarov N.I."/>
            <person name="Korzhenkov A."/>
            <person name="Kublanov I.V."/>
        </authorList>
    </citation>
    <scope>NUCLEOTIDE SEQUENCE [LARGE SCALE GENOMIC DNA]</scope>
    <source>
        <strain evidence="4 5">HArcel1</strain>
    </source>
</reference>
<dbReference type="Proteomes" id="UP000244727">
    <property type="component" value="Chromosome"/>
</dbReference>
<protein>
    <submittedName>
        <fullName evidence="4">Helix-turn-helix domain-containing protein</fullName>
    </submittedName>
</protein>
<name>A0A2R4X3F6_9EURY</name>
<keyword evidence="5" id="KW-1185">Reference proteome</keyword>
<evidence type="ECO:0000313" key="4">
    <source>
        <dbReference type="EMBL" id="AWB28324.1"/>
    </source>
</evidence>
<dbReference type="KEGG" id="harc:HARCEL1_11705"/>
<dbReference type="AlphaFoldDB" id="A0A2R4X3F6"/>